<evidence type="ECO:0000313" key="1">
    <source>
        <dbReference type="EMBL" id="JAD31000.1"/>
    </source>
</evidence>
<reference evidence="1" key="2">
    <citation type="journal article" date="2015" name="Data Brief">
        <title>Shoot transcriptome of the giant reed, Arundo donax.</title>
        <authorList>
            <person name="Barrero R.A."/>
            <person name="Guerrero F.D."/>
            <person name="Moolhuijzen P."/>
            <person name="Goolsby J.A."/>
            <person name="Tidwell J."/>
            <person name="Bellgard S.E."/>
            <person name="Bellgard M.I."/>
        </authorList>
    </citation>
    <scope>NUCLEOTIDE SEQUENCE</scope>
    <source>
        <tissue evidence="1">Shoot tissue taken approximately 20 cm above the soil surface</tissue>
    </source>
</reference>
<organism evidence="1">
    <name type="scientific">Arundo donax</name>
    <name type="common">Giant reed</name>
    <name type="synonym">Donax arundinaceus</name>
    <dbReference type="NCBI Taxonomy" id="35708"/>
    <lineage>
        <taxon>Eukaryota</taxon>
        <taxon>Viridiplantae</taxon>
        <taxon>Streptophyta</taxon>
        <taxon>Embryophyta</taxon>
        <taxon>Tracheophyta</taxon>
        <taxon>Spermatophyta</taxon>
        <taxon>Magnoliopsida</taxon>
        <taxon>Liliopsida</taxon>
        <taxon>Poales</taxon>
        <taxon>Poaceae</taxon>
        <taxon>PACMAD clade</taxon>
        <taxon>Arundinoideae</taxon>
        <taxon>Arundineae</taxon>
        <taxon>Arundo</taxon>
    </lineage>
</organism>
<dbReference type="EMBL" id="GBRH01266895">
    <property type="protein sequence ID" value="JAD31000.1"/>
    <property type="molecule type" value="Transcribed_RNA"/>
</dbReference>
<proteinExistence type="predicted"/>
<protein>
    <submittedName>
        <fullName evidence="1">Uncharacterized protein</fullName>
    </submittedName>
</protein>
<name>A0A0A8Z2L5_ARUDO</name>
<dbReference type="AlphaFoldDB" id="A0A0A8Z2L5"/>
<sequence>MKQILNFGNLHTLLFIGKYDACFVNIFQDTFKEIKVLHVLSLVTEPSKIIIHRFFKPHPPSLSKNPITIWFSHIFA</sequence>
<reference evidence="1" key="1">
    <citation type="submission" date="2014-09" db="EMBL/GenBank/DDBJ databases">
        <authorList>
            <person name="Magalhaes I.L.F."/>
            <person name="Oliveira U."/>
            <person name="Santos F.R."/>
            <person name="Vidigal T.H.D.A."/>
            <person name="Brescovit A.D."/>
            <person name="Santos A.J."/>
        </authorList>
    </citation>
    <scope>NUCLEOTIDE SEQUENCE</scope>
    <source>
        <tissue evidence="1">Shoot tissue taken approximately 20 cm above the soil surface</tissue>
    </source>
</reference>
<accession>A0A0A8Z2L5</accession>